<dbReference type="InterPro" id="IPR007700">
    <property type="entry name" value="DUF668"/>
</dbReference>
<evidence type="ECO:0008006" key="5">
    <source>
        <dbReference type="Google" id="ProtNLM"/>
    </source>
</evidence>
<feature type="compositionally biased region" description="Polar residues" evidence="1">
    <location>
        <begin position="542"/>
        <end position="563"/>
    </location>
</feature>
<gene>
    <name evidence="4" type="ORF">SVIM_LOCUS270735</name>
</gene>
<evidence type="ECO:0000313" key="4">
    <source>
        <dbReference type="EMBL" id="VFU44234.1"/>
    </source>
</evidence>
<accession>A0A6N2M8U4</accession>
<dbReference type="AlphaFoldDB" id="A0A6N2M8U4"/>
<dbReference type="EMBL" id="CAADRP010001597">
    <property type="protein sequence ID" value="VFU44234.1"/>
    <property type="molecule type" value="Genomic_DNA"/>
</dbReference>
<evidence type="ECO:0000259" key="2">
    <source>
        <dbReference type="Pfam" id="PF05003"/>
    </source>
</evidence>
<dbReference type="InterPro" id="IPR045021">
    <property type="entry name" value="PSI1/2/3"/>
</dbReference>
<dbReference type="GO" id="GO:0045927">
    <property type="term" value="P:positive regulation of growth"/>
    <property type="evidence" value="ECO:0007669"/>
    <property type="project" value="InterPro"/>
</dbReference>
<reference evidence="4" key="1">
    <citation type="submission" date="2019-03" db="EMBL/GenBank/DDBJ databases">
        <authorList>
            <person name="Mank J."/>
            <person name="Almeida P."/>
        </authorList>
    </citation>
    <scope>NUCLEOTIDE SEQUENCE</scope>
    <source>
        <strain evidence="4">78183</strain>
    </source>
</reference>
<dbReference type="PANTHER" id="PTHR31730:SF32">
    <property type="entry name" value="PROTEIN PSK SIMULATOR 1"/>
    <property type="match status" value="1"/>
</dbReference>
<name>A0A6N2M8U4_SALVM</name>
<dbReference type="InterPro" id="IPR021864">
    <property type="entry name" value="DUF3475"/>
</dbReference>
<feature type="domain" description="DUF668" evidence="2">
    <location>
        <begin position="382"/>
        <end position="466"/>
    </location>
</feature>
<dbReference type="Pfam" id="PF11961">
    <property type="entry name" value="DUF3475"/>
    <property type="match status" value="1"/>
</dbReference>
<feature type="domain" description="DUF3475" evidence="3">
    <location>
        <begin position="162"/>
        <end position="218"/>
    </location>
</feature>
<dbReference type="Pfam" id="PF05003">
    <property type="entry name" value="DUF668"/>
    <property type="match status" value="1"/>
</dbReference>
<organism evidence="4">
    <name type="scientific">Salix viminalis</name>
    <name type="common">Common osier</name>
    <name type="synonym">Basket willow</name>
    <dbReference type="NCBI Taxonomy" id="40686"/>
    <lineage>
        <taxon>Eukaryota</taxon>
        <taxon>Viridiplantae</taxon>
        <taxon>Streptophyta</taxon>
        <taxon>Embryophyta</taxon>
        <taxon>Tracheophyta</taxon>
        <taxon>Spermatophyta</taxon>
        <taxon>Magnoliopsida</taxon>
        <taxon>eudicotyledons</taxon>
        <taxon>Gunneridae</taxon>
        <taxon>Pentapetalae</taxon>
        <taxon>rosids</taxon>
        <taxon>fabids</taxon>
        <taxon>Malpighiales</taxon>
        <taxon>Salicaceae</taxon>
        <taxon>Saliceae</taxon>
        <taxon>Salix</taxon>
    </lineage>
</organism>
<dbReference type="PANTHER" id="PTHR31730">
    <property type="entry name" value="OS01G0873900 PROTEIN"/>
    <property type="match status" value="1"/>
</dbReference>
<proteinExistence type="predicted"/>
<sequence length="652" mass="72624">MGGLCSRSSTVDNAPSGGFLQLNGHFSHGSGLVFQTRELKIDSNTNPSLAGEKKVDIKQLREPFTFPEVNVVQYGMDPNDIDDGIPRLSRALSDKSRSTKSTPVAVAKVSEVSSLLGRAGTAGLGKAYDVLDTLGSSMTNLNPISGGGFTSGVTTKGNTISILAFEVANTIVKGANLMQALSKENIRHLKEVVLPSEGVQNIISRDMDELLRLAATDKREELKVFSGEVVRFGNRCKDPQWHNLDRYLEKLGSELTPEMQLKDEAETVMHQLMNLVQYTAELYHEMHALDRFEQDYRRKLQEDDKTNAAQRGDSLSILKAELKSQRKHVKSLKKKSLWSKILEEVMEKLVDIVHFLHLEIHEAFGSADGDRPAKSSLNHKKLGPAGLALHYANIITQIDTLVSRSSSVPPNTRDALYQGLPPNIKSALRSKLLSFQVEEELTVSQIKAEMEKTLRWLVPIATNTNKAHHGFGWVGEWANTGTEVNHKPAGQTDLLRIETLHHADKEKTEIYVLELVVWLHHLVSQVRAANGGIRSPVKSPIRSPNQKTIQLSTQNPSSPSPMLTTEDREMLRDVSKRKKTPGISKSQEFDTAKTRLSKHHRLSRSISHSPMGEPRKDPFPIRRLSSVPVIDFDIDRMKALDVIDRVDTIRSL</sequence>
<evidence type="ECO:0000259" key="3">
    <source>
        <dbReference type="Pfam" id="PF11961"/>
    </source>
</evidence>
<feature type="region of interest" description="Disordered" evidence="1">
    <location>
        <begin position="535"/>
        <end position="620"/>
    </location>
</feature>
<evidence type="ECO:0000256" key="1">
    <source>
        <dbReference type="SAM" id="MobiDB-lite"/>
    </source>
</evidence>
<feature type="compositionally biased region" description="Basic and acidic residues" evidence="1">
    <location>
        <begin position="565"/>
        <end position="574"/>
    </location>
</feature>
<protein>
    <recommendedName>
        <fullName evidence="5">DUF668 domain-containing protein</fullName>
    </recommendedName>
</protein>